<dbReference type="Gene3D" id="3.40.50.150">
    <property type="entry name" value="Vaccinia Virus protein VP39"/>
    <property type="match status" value="1"/>
</dbReference>
<evidence type="ECO:0000313" key="2">
    <source>
        <dbReference type="EMBL" id="KKN55961.1"/>
    </source>
</evidence>
<dbReference type="CDD" id="cd02440">
    <property type="entry name" value="AdoMet_MTases"/>
    <property type="match status" value="1"/>
</dbReference>
<organism evidence="2">
    <name type="scientific">marine sediment metagenome</name>
    <dbReference type="NCBI Taxonomy" id="412755"/>
    <lineage>
        <taxon>unclassified sequences</taxon>
        <taxon>metagenomes</taxon>
        <taxon>ecological metagenomes</taxon>
    </lineage>
</organism>
<dbReference type="InterPro" id="IPR013216">
    <property type="entry name" value="Methyltransf_11"/>
</dbReference>
<proteinExistence type="predicted"/>
<dbReference type="InterPro" id="IPR029063">
    <property type="entry name" value="SAM-dependent_MTases_sf"/>
</dbReference>
<dbReference type="EMBL" id="LAZR01000864">
    <property type="protein sequence ID" value="KKN55961.1"/>
    <property type="molecule type" value="Genomic_DNA"/>
</dbReference>
<comment type="caution">
    <text evidence="2">The sequence shown here is derived from an EMBL/GenBank/DDBJ whole genome shotgun (WGS) entry which is preliminary data.</text>
</comment>
<protein>
    <recommendedName>
        <fullName evidence="1">Methyltransferase type 11 domain-containing protein</fullName>
    </recommendedName>
</protein>
<dbReference type="Pfam" id="PF08241">
    <property type="entry name" value="Methyltransf_11"/>
    <property type="match status" value="1"/>
</dbReference>
<feature type="domain" description="Methyltransferase type 11" evidence="1">
    <location>
        <begin position="41"/>
        <end position="137"/>
    </location>
</feature>
<evidence type="ECO:0000259" key="1">
    <source>
        <dbReference type="Pfam" id="PF08241"/>
    </source>
</evidence>
<gene>
    <name evidence="2" type="ORF">LCGC14_0577030</name>
</gene>
<sequence>MDIYNFHHKIHLGRAWIKHEKDFPKHRLGLTKKDIKGKIVLEVGCGAGNYLQYYSKFKPKILYGIDSSVEAIKQCNIKFHKNFRIYPMRLNVFDLSKYFNRNYFDIIYSTGVLHHTGNTEKVFKSLIPFLKKGGIISICVYEKRNYDLTLSLWRKVTVKLPHQIVYVLSLALTPFSYLFKYIKPLAIFQYFIPVPIIEKDDFQYIWSCIFDDLTVEHLQTHTVPEVFKWFKDMGLKEIEILEPSVSIKGILLD</sequence>
<name>A0A0F9U3S4_9ZZZZ</name>
<dbReference type="AlphaFoldDB" id="A0A0F9U3S4"/>
<dbReference type="PANTHER" id="PTHR43861">
    <property type="entry name" value="TRANS-ACONITATE 2-METHYLTRANSFERASE-RELATED"/>
    <property type="match status" value="1"/>
</dbReference>
<dbReference type="SUPFAM" id="SSF53335">
    <property type="entry name" value="S-adenosyl-L-methionine-dependent methyltransferases"/>
    <property type="match status" value="1"/>
</dbReference>
<reference evidence="2" key="1">
    <citation type="journal article" date="2015" name="Nature">
        <title>Complex archaea that bridge the gap between prokaryotes and eukaryotes.</title>
        <authorList>
            <person name="Spang A."/>
            <person name="Saw J.H."/>
            <person name="Jorgensen S.L."/>
            <person name="Zaremba-Niedzwiedzka K."/>
            <person name="Martijn J."/>
            <person name="Lind A.E."/>
            <person name="van Eijk R."/>
            <person name="Schleper C."/>
            <person name="Guy L."/>
            <person name="Ettema T.J."/>
        </authorList>
    </citation>
    <scope>NUCLEOTIDE SEQUENCE</scope>
</reference>
<accession>A0A0F9U3S4</accession>
<dbReference type="GO" id="GO:0008757">
    <property type="term" value="F:S-adenosylmethionine-dependent methyltransferase activity"/>
    <property type="evidence" value="ECO:0007669"/>
    <property type="project" value="InterPro"/>
</dbReference>